<evidence type="ECO:0000256" key="1">
    <source>
        <dbReference type="SAM" id="Phobius"/>
    </source>
</evidence>
<gene>
    <name evidence="2" type="ORF">ACFFVF_07305</name>
</gene>
<organism evidence="2 3">
    <name type="scientific">Flavobacterium jumunjinense</name>
    <dbReference type="NCBI Taxonomy" id="998845"/>
    <lineage>
        <taxon>Bacteria</taxon>
        <taxon>Pseudomonadati</taxon>
        <taxon>Bacteroidota</taxon>
        <taxon>Flavobacteriia</taxon>
        <taxon>Flavobacteriales</taxon>
        <taxon>Flavobacteriaceae</taxon>
        <taxon>Flavobacterium</taxon>
    </lineage>
</organism>
<evidence type="ECO:0000313" key="3">
    <source>
        <dbReference type="Proteomes" id="UP001589607"/>
    </source>
</evidence>
<accession>A0ABV5GLW5</accession>
<keyword evidence="1" id="KW-1133">Transmembrane helix</keyword>
<name>A0ABV5GLW5_9FLAO</name>
<keyword evidence="1" id="KW-0812">Transmembrane</keyword>
<protein>
    <submittedName>
        <fullName evidence="2">Coq4 family protein</fullName>
    </submittedName>
</protein>
<reference evidence="2 3" key="1">
    <citation type="submission" date="2024-09" db="EMBL/GenBank/DDBJ databases">
        <authorList>
            <person name="Sun Q."/>
            <person name="Mori K."/>
        </authorList>
    </citation>
    <scope>NUCLEOTIDE SEQUENCE [LARGE SCALE GENOMIC DNA]</scope>
    <source>
        <strain evidence="2 3">CECT 7955</strain>
    </source>
</reference>
<feature type="transmembrane region" description="Helical" evidence="1">
    <location>
        <begin position="98"/>
        <end position="114"/>
    </location>
</feature>
<dbReference type="RefSeq" id="WP_236455442.1">
    <property type="nucleotide sequence ID" value="NZ_CBCSGE010000022.1"/>
</dbReference>
<sequence>MKTTIKERIIAYLYTVAKIPYQYFFKNHKPWEINIQSLLEHQTNTLGYQLGHFFKINQFEIQESLEEHDVLHVLANIGTTVKDELYLQFYLLGNGKKSLFLLLVITTGILFYQSEYKNFYKQYKRGQKAHRFYDSDFQKMLSLPVSEIKQTFNIQ</sequence>
<comment type="caution">
    <text evidence="2">The sequence shown here is derived from an EMBL/GenBank/DDBJ whole genome shotgun (WGS) entry which is preliminary data.</text>
</comment>
<keyword evidence="1" id="KW-0472">Membrane</keyword>
<evidence type="ECO:0000313" key="2">
    <source>
        <dbReference type="EMBL" id="MFB9096317.1"/>
    </source>
</evidence>
<dbReference type="Proteomes" id="UP001589607">
    <property type="component" value="Unassembled WGS sequence"/>
</dbReference>
<keyword evidence="3" id="KW-1185">Reference proteome</keyword>
<proteinExistence type="predicted"/>
<dbReference type="EMBL" id="JBHMEY010000015">
    <property type="protein sequence ID" value="MFB9096317.1"/>
    <property type="molecule type" value="Genomic_DNA"/>
</dbReference>